<name>A0ABN0BF28_BACFG</name>
<dbReference type="EMBL" id="EQ973213">
    <property type="protein sequence ID" value="EFR51535.1"/>
    <property type="molecule type" value="Genomic_DNA"/>
</dbReference>
<gene>
    <name evidence="1" type="ORF">BFAG_00229</name>
</gene>
<protein>
    <submittedName>
        <fullName evidence="1">Uncharacterized protein</fullName>
    </submittedName>
</protein>
<sequence>MCGFSHALPKSGLSEERVVVLTLTPSVDIRNLECRFRLPAGVNAFTCRGKWLYMLR</sequence>
<keyword evidence="2" id="KW-1185">Reference proteome</keyword>
<evidence type="ECO:0000313" key="1">
    <source>
        <dbReference type="EMBL" id="EFR51535.1"/>
    </source>
</evidence>
<dbReference type="Proteomes" id="UP000005101">
    <property type="component" value="Unassembled WGS sequence"/>
</dbReference>
<accession>A0ABN0BF28</accession>
<organism evidence="1 2">
    <name type="scientific">Bacteroides fragilis 3_1_12</name>
    <dbReference type="NCBI Taxonomy" id="457424"/>
    <lineage>
        <taxon>Bacteria</taxon>
        <taxon>Pseudomonadati</taxon>
        <taxon>Bacteroidota</taxon>
        <taxon>Bacteroidia</taxon>
        <taxon>Bacteroidales</taxon>
        <taxon>Bacteroidaceae</taxon>
        <taxon>Bacteroides</taxon>
    </lineage>
</organism>
<proteinExistence type="predicted"/>
<reference evidence="1 2" key="1">
    <citation type="submission" date="2008-12" db="EMBL/GenBank/DDBJ databases">
        <title>Annotation of Bacteroides fragilis strain 3_1_12.</title>
        <authorList>
            <consortium name="The Broad Institute Genome Sequencing Platform"/>
            <person name="Ward D."/>
            <person name="Young S.K."/>
            <person name="Kodira C.D."/>
            <person name="Zeng Q."/>
            <person name="Koehrsen M."/>
            <person name="Alvarado L."/>
            <person name="Berlin A."/>
            <person name="Borenstein D."/>
            <person name="Chen Z."/>
            <person name="Engels R."/>
            <person name="Freedman E."/>
            <person name="Gellesch M."/>
            <person name="Goldberg J."/>
            <person name="Griggs A."/>
            <person name="Gujja S."/>
            <person name="Heiman D."/>
            <person name="Hepburn T."/>
            <person name="Howarth C."/>
            <person name="Jen D."/>
            <person name="Larson L."/>
            <person name="Lewis B."/>
            <person name="Mehta T."/>
            <person name="Park D."/>
            <person name="Pearson M."/>
            <person name="Roberts A."/>
            <person name="Saif S."/>
            <person name="Shea T."/>
            <person name="Shenoy N."/>
            <person name="Sisk P."/>
            <person name="Stolte C."/>
            <person name="Sykes S."/>
            <person name="Walk T."/>
            <person name="White J."/>
            <person name="Yandava C."/>
            <person name="Allen-Vercoe E."/>
            <person name="Strauss J."/>
            <person name="Ambrose C."/>
            <person name="Lander E."/>
            <person name="Nusbaum C."/>
            <person name="Galagan J."/>
            <person name="Birren B."/>
        </authorList>
    </citation>
    <scope>NUCLEOTIDE SEQUENCE [LARGE SCALE GENOMIC DNA]</scope>
    <source>
        <strain evidence="1 2">3_1_12</strain>
    </source>
</reference>
<evidence type="ECO:0000313" key="2">
    <source>
        <dbReference type="Proteomes" id="UP000005101"/>
    </source>
</evidence>